<organism evidence="2">
    <name type="scientific">viral metagenome</name>
    <dbReference type="NCBI Taxonomy" id="1070528"/>
    <lineage>
        <taxon>unclassified sequences</taxon>
        <taxon>metagenomes</taxon>
        <taxon>organismal metagenomes</taxon>
    </lineage>
</organism>
<dbReference type="PANTHER" id="PTHR10513:SF35">
    <property type="entry name" value="DEOXYADENOSINE KINASE"/>
    <property type="match status" value="1"/>
</dbReference>
<dbReference type="EMBL" id="MN740898">
    <property type="protein sequence ID" value="QHU17124.1"/>
    <property type="molecule type" value="Genomic_DNA"/>
</dbReference>
<dbReference type="PIRSF" id="PIRSF000705">
    <property type="entry name" value="DNK"/>
    <property type="match status" value="1"/>
</dbReference>
<feature type="domain" description="Deoxynucleoside kinase" evidence="1">
    <location>
        <begin position="7"/>
        <end position="193"/>
    </location>
</feature>
<dbReference type="Gene3D" id="3.40.50.300">
    <property type="entry name" value="P-loop containing nucleotide triphosphate hydrolases"/>
    <property type="match status" value="1"/>
</dbReference>
<dbReference type="InterPro" id="IPR002624">
    <property type="entry name" value="DCK/DGK"/>
</dbReference>
<proteinExistence type="predicted"/>
<name>A0A6C0KLB4_9ZZZZ</name>
<dbReference type="InterPro" id="IPR050566">
    <property type="entry name" value="Deoxyribonucleoside_kinase"/>
</dbReference>
<dbReference type="GO" id="GO:0005737">
    <property type="term" value="C:cytoplasm"/>
    <property type="evidence" value="ECO:0007669"/>
    <property type="project" value="TreeGrafter"/>
</dbReference>
<dbReference type="CDD" id="cd01673">
    <property type="entry name" value="dNK"/>
    <property type="match status" value="1"/>
</dbReference>
<dbReference type="PANTHER" id="PTHR10513">
    <property type="entry name" value="DEOXYNUCLEOSIDE KINASE"/>
    <property type="match status" value="1"/>
</dbReference>
<reference evidence="2" key="1">
    <citation type="journal article" date="2020" name="Nature">
        <title>Giant virus diversity and host interactions through global metagenomics.</title>
        <authorList>
            <person name="Schulz F."/>
            <person name="Roux S."/>
            <person name="Paez-Espino D."/>
            <person name="Jungbluth S."/>
            <person name="Walsh D.A."/>
            <person name="Denef V.J."/>
            <person name="McMahon K.D."/>
            <person name="Konstantinidis K.T."/>
            <person name="Eloe-Fadrosh E.A."/>
            <person name="Kyrpides N.C."/>
            <person name="Woyke T."/>
        </authorList>
    </citation>
    <scope>NUCLEOTIDE SEQUENCE</scope>
    <source>
        <strain evidence="2">GVMAG-S-3300012000-57</strain>
    </source>
</reference>
<evidence type="ECO:0000259" key="1">
    <source>
        <dbReference type="Pfam" id="PF01712"/>
    </source>
</evidence>
<dbReference type="GO" id="GO:0005524">
    <property type="term" value="F:ATP binding"/>
    <property type="evidence" value="ECO:0007669"/>
    <property type="project" value="InterPro"/>
</dbReference>
<dbReference type="GO" id="GO:0019136">
    <property type="term" value="F:deoxynucleoside kinase activity"/>
    <property type="evidence" value="ECO:0007669"/>
    <property type="project" value="InterPro"/>
</dbReference>
<accession>A0A6C0KLB4</accession>
<dbReference type="InterPro" id="IPR031314">
    <property type="entry name" value="DNK_dom"/>
</dbReference>
<sequence length="226" mass="25617">MTKPLIISIEGNIGAGKSTLLARLQEHCAGRSDIVFLREPVDIWEAVRDPVDGQNILQKFYGDSAKYSFPFQIMAFMSRLSLIETAIREHPDCSVIVCERSLCADRNIFAKMLSDDGLIESVCYQIYGKMYDEFSSKYEANGIVYVDAEAEVCFRRIAKRGRDGEGGIALDYLKKCKKYHDEWLLGGSSNMLHLQTNEDATYEVGDIGHRWLMEVMEFICKRVGSV</sequence>
<dbReference type="SUPFAM" id="SSF52540">
    <property type="entry name" value="P-loop containing nucleoside triphosphate hydrolases"/>
    <property type="match status" value="1"/>
</dbReference>
<dbReference type="AlphaFoldDB" id="A0A6C0KLB4"/>
<dbReference type="Pfam" id="PF01712">
    <property type="entry name" value="dNK"/>
    <property type="match status" value="1"/>
</dbReference>
<protein>
    <recommendedName>
        <fullName evidence="1">Deoxynucleoside kinase domain-containing protein</fullName>
    </recommendedName>
</protein>
<evidence type="ECO:0000313" key="2">
    <source>
        <dbReference type="EMBL" id="QHU17124.1"/>
    </source>
</evidence>
<dbReference type="InterPro" id="IPR027417">
    <property type="entry name" value="P-loop_NTPase"/>
</dbReference>